<sequence length="368" mass="41432">MDLGASPAQAFRVVAGTTETGRAIFSVLVKRTYDIKPDRVAVRADEVQPIHETDCYYERGDPDSSTIEYESDLSPYKLQTDVVLIGKAHAPAGRPVEQMSVGIEVAGRRKVLLITGDRRCRFRQGSSPLFTDPVPFTEMAIRYERAYGGKDHLSVSGLEFHYPRNPLGKGLALKNIREVIEGLELPNIEDPSDLLLPERVILGEPERWNRQPLPQGFGWYQRTWYPRCSFVGAVPGFVDPDEVMREEILGLVPQRQIALARQFKLPSFDVRFNHGASLGLGFPYLQGGEPIRLANLTPGGGIFSFRLPDERPKIMLDIGLGEKELESVLHTVCIRMETRQVDLVWRGAHEYPGVDWLPKMTRMVAEIH</sequence>
<protein>
    <recommendedName>
        <fullName evidence="1">DUF2169 domain-containing protein</fullName>
    </recommendedName>
</protein>
<evidence type="ECO:0000313" key="3">
    <source>
        <dbReference type="Proteomes" id="UP001497493"/>
    </source>
</evidence>
<name>A0ABM9NMT8_9GAMM</name>
<dbReference type="Proteomes" id="UP001497493">
    <property type="component" value="Plasmid 2"/>
</dbReference>
<dbReference type="InterPro" id="IPR018683">
    <property type="entry name" value="DUF2169"/>
</dbReference>
<feature type="domain" description="DUF2169" evidence="1">
    <location>
        <begin position="21"/>
        <end position="346"/>
    </location>
</feature>
<keyword evidence="3" id="KW-1185">Reference proteome</keyword>
<organism evidence="2 3">
    <name type="scientific">Candidatus Methylocalor cossyra</name>
    <dbReference type="NCBI Taxonomy" id="3108543"/>
    <lineage>
        <taxon>Bacteria</taxon>
        <taxon>Pseudomonadati</taxon>
        <taxon>Pseudomonadota</taxon>
        <taxon>Gammaproteobacteria</taxon>
        <taxon>Methylococcales</taxon>
        <taxon>Methylococcaceae</taxon>
        <taxon>Candidatus Methylocalor</taxon>
    </lineage>
</organism>
<dbReference type="Pfam" id="PF09937">
    <property type="entry name" value="DUF2169"/>
    <property type="match status" value="1"/>
</dbReference>
<evidence type="ECO:0000313" key="2">
    <source>
        <dbReference type="EMBL" id="CAL1241961.1"/>
    </source>
</evidence>
<reference evidence="2 3" key="1">
    <citation type="submission" date="2024-04" db="EMBL/GenBank/DDBJ databases">
        <authorList>
            <person name="Cremers G."/>
        </authorList>
    </citation>
    <scope>NUCLEOTIDE SEQUENCE [LARGE SCALE GENOMIC DNA]</scope>
    <source>
        <strain evidence="2">MeCH1-AG</strain>
        <plasmid evidence="2 3">2</plasmid>
    </source>
</reference>
<evidence type="ECO:0000259" key="1">
    <source>
        <dbReference type="Pfam" id="PF09937"/>
    </source>
</evidence>
<dbReference type="RefSeq" id="WP_431604134.1">
    <property type="nucleotide sequence ID" value="NZ_OZ026885.1"/>
</dbReference>
<proteinExistence type="predicted"/>
<keyword evidence="2" id="KW-0614">Plasmid</keyword>
<gene>
    <name evidence="2" type="ORF">MECH1_V1_P0029</name>
</gene>
<dbReference type="EMBL" id="OZ026885">
    <property type="protein sequence ID" value="CAL1241961.1"/>
    <property type="molecule type" value="Genomic_DNA"/>
</dbReference>
<geneLocation type="plasmid" evidence="2 3">
    <name>2</name>
</geneLocation>
<accession>A0ABM9NMT8</accession>